<dbReference type="OrthoDB" id="5120158at2"/>
<keyword evidence="2" id="KW-1185">Reference proteome</keyword>
<dbReference type="Proteomes" id="UP000280668">
    <property type="component" value="Unassembled WGS sequence"/>
</dbReference>
<proteinExistence type="predicted"/>
<gene>
    <name evidence="1" type="ORF">EDD31_2830</name>
</gene>
<organism evidence="1 2">
    <name type="scientific">Bogoriella caseilytica</name>
    <dbReference type="NCBI Taxonomy" id="56055"/>
    <lineage>
        <taxon>Bacteria</taxon>
        <taxon>Bacillati</taxon>
        <taxon>Actinomycetota</taxon>
        <taxon>Actinomycetes</taxon>
        <taxon>Micrococcales</taxon>
        <taxon>Bogoriellaceae</taxon>
        <taxon>Bogoriella</taxon>
    </lineage>
</organism>
<dbReference type="RefSeq" id="WP_123304707.1">
    <property type="nucleotide sequence ID" value="NZ_RKHK01000001.1"/>
</dbReference>
<comment type="caution">
    <text evidence="1">The sequence shown here is derived from an EMBL/GenBank/DDBJ whole genome shotgun (WGS) entry which is preliminary data.</text>
</comment>
<evidence type="ECO:0000313" key="2">
    <source>
        <dbReference type="Proteomes" id="UP000280668"/>
    </source>
</evidence>
<dbReference type="PROSITE" id="PS51257">
    <property type="entry name" value="PROKAR_LIPOPROTEIN"/>
    <property type="match status" value="1"/>
</dbReference>
<evidence type="ECO:0000313" key="1">
    <source>
        <dbReference type="EMBL" id="ROR74415.1"/>
    </source>
</evidence>
<accession>A0A3N2BGQ7</accession>
<reference evidence="1 2" key="1">
    <citation type="submission" date="2018-11" db="EMBL/GenBank/DDBJ databases">
        <title>Sequencing the genomes of 1000 actinobacteria strains.</title>
        <authorList>
            <person name="Klenk H.-P."/>
        </authorList>
    </citation>
    <scope>NUCLEOTIDE SEQUENCE [LARGE SCALE GENOMIC DNA]</scope>
    <source>
        <strain evidence="1 2">DSM 11294</strain>
    </source>
</reference>
<protein>
    <recommendedName>
        <fullName evidence="3">Lipoprotein</fullName>
    </recommendedName>
</protein>
<sequence length="171" mass="18597">MQTLRSRQASIAPLGIVLATGALLTGCGLAEDIADSLDTSNSKLHHVDTGAEGKESGLLADWVPDDAEDVHVLQRTTGSERLLTFEYSGGMPSECLEIDTVGSPTQEELAAAYETDARTRDFEVTQWSTEPTMQAEWWSAGHESRTTHLCGRWWVSETEGVFHAFAAELNG</sequence>
<dbReference type="EMBL" id="RKHK01000001">
    <property type="protein sequence ID" value="ROR74415.1"/>
    <property type="molecule type" value="Genomic_DNA"/>
</dbReference>
<name>A0A3N2BGQ7_9MICO</name>
<evidence type="ECO:0008006" key="3">
    <source>
        <dbReference type="Google" id="ProtNLM"/>
    </source>
</evidence>
<dbReference type="AlphaFoldDB" id="A0A3N2BGQ7"/>